<keyword evidence="2" id="KW-1185">Reference proteome</keyword>
<gene>
    <name evidence="1" type="ORF">L2E82_33059</name>
</gene>
<dbReference type="EMBL" id="CM042014">
    <property type="protein sequence ID" value="KAI3722035.1"/>
    <property type="molecule type" value="Genomic_DNA"/>
</dbReference>
<proteinExistence type="predicted"/>
<reference evidence="2" key="1">
    <citation type="journal article" date="2022" name="Mol. Ecol. Resour.">
        <title>The genomes of chicory, endive, great burdock and yacon provide insights into Asteraceae palaeo-polyploidization history and plant inulin production.</title>
        <authorList>
            <person name="Fan W."/>
            <person name="Wang S."/>
            <person name="Wang H."/>
            <person name="Wang A."/>
            <person name="Jiang F."/>
            <person name="Liu H."/>
            <person name="Zhao H."/>
            <person name="Xu D."/>
            <person name="Zhang Y."/>
        </authorList>
    </citation>
    <scope>NUCLEOTIDE SEQUENCE [LARGE SCALE GENOMIC DNA]</scope>
    <source>
        <strain evidence="2">cv. Punajuju</strain>
    </source>
</reference>
<evidence type="ECO:0000313" key="1">
    <source>
        <dbReference type="EMBL" id="KAI3722035.1"/>
    </source>
</evidence>
<comment type="caution">
    <text evidence="1">The sequence shown here is derived from an EMBL/GenBank/DDBJ whole genome shotgun (WGS) entry which is preliminary data.</text>
</comment>
<reference evidence="1 2" key="2">
    <citation type="journal article" date="2022" name="Mol. Ecol. Resour.">
        <title>The genomes of chicory, endive, great burdock and yacon provide insights into Asteraceae paleo-polyploidization history and plant inulin production.</title>
        <authorList>
            <person name="Fan W."/>
            <person name="Wang S."/>
            <person name="Wang H."/>
            <person name="Wang A."/>
            <person name="Jiang F."/>
            <person name="Liu H."/>
            <person name="Zhao H."/>
            <person name="Xu D."/>
            <person name="Zhang Y."/>
        </authorList>
    </citation>
    <scope>NUCLEOTIDE SEQUENCE [LARGE SCALE GENOMIC DNA]</scope>
    <source>
        <strain evidence="2">cv. Punajuju</strain>
        <tissue evidence="1">Leaves</tissue>
    </source>
</reference>
<dbReference type="Proteomes" id="UP001055811">
    <property type="component" value="Linkage Group LG06"/>
</dbReference>
<evidence type="ECO:0000313" key="2">
    <source>
        <dbReference type="Proteomes" id="UP001055811"/>
    </source>
</evidence>
<organism evidence="1 2">
    <name type="scientific">Cichorium intybus</name>
    <name type="common">Chicory</name>
    <dbReference type="NCBI Taxonomy" id="13427"/>
    <lineage>
        <taxon>Eukaryota</taxon>
        <taxon>Viridiplantae</taxon>
        <taxon>Streptophyta</taxon>
        <taxon>Embryophyta</taxon>
        <taxon>Tracheophyta</taxon>
        <taxon>Spermatophyta</taxon>
        <taxon>Magnoliopsida</taxon>
        <taxon>eudicotyledons</taxon>
        <taxon>Gunneridae</taxon>
        <taxon>Pentapetalae</taxon>
        <taxon>asterids</taxon>
        <taxon>campanulids</taxon>
        <taxon>Asterales</taxon>
        <taxon>Asteraceae</taxon>
        <taxon>Cichorioideae</taxon>
        <taxon>Cichorieae</taxon>
        <taxon>Cichoriinae</taxon>
        <taxon>Cichorium</taxon>
    </lineage>
</organism>
<name>A0ACB9BJ59_CICIN</name>
<sequence>MRTRSLQDTGKNWEATRRVGIGESEQDQEADTTEIYNVGGDQETNVEVIGESEQEQEAEEGEIIWPCSKEKGKRVATSDVGESAAASSNGVDKVVDDEKTVENNEIYDSGNANKSFDEDSKLEGPNFQEIAHVEVNMEEGYNGDLGGDDRTDWTCGGQSILR</sequence>
<accession>A0ACB9BJ59</accession>
<protein>
    <submittedName>
        <fullName evidence="1">Uncharacterized protein</fullName>
    </submittedName>
</protein>